<feature type="region of interest" description="Disordered" evidence="1">
    <location>
        <begin position="1"/>
        <end position="161"/>
    </location>
</feature>
<accession>A0A6J4R774</accession>
<dbReference type="EMBL" id="CADCVI010000093">
    <property type="protein sequence ID" value="CAA9466181.1"/>
    <property type="molecule type" value="Genomic_DNA"/>
</dbReference>
<protein>
    <submittedName>
        <fullName evidence="2">Nickel transporter UreH</fullName>
    </submittedName>
</protein>
<feature type="compositionally biased region" description="Basic and acidic residues" evidence="1">
    <location>
        <begin position="31"/>
        <end position="60"/>
    </location>
</feature>
<feature type="region of interest" description="Disordered" evidence="1">
    <location>
        <begin position="213"/>
        <end position="234"/>
    </location>
</feature>
<organism evidence="2">
    <name type="scientific">uncultured Rubrobacteraceae bacterium</name>
    <dbReference type="NCBI Taxonomy" id="349277"/>
    <lineage>
        <taxon>Bacteria</taxon>
        <taxon>Bacillati</taxon>
        <taxon>Actinomycetota</taxon>
        <taxon>Rubrobacteria</taxon>
        <taxon>Rubrobacterales</taxon>
        <taxon>Rubrobacteraceae</taxon>
        <taxon>environmental samples</taxon>
    </lineage>
</organism>
<evidence type="ECO:0000313" key="2">
    <source>
        <dbReference type="EMBL" id="CAA9466181.1"/>
    </source>
</evidence>
<evidence type="ECO:0000256" key="1">
    <source>
        <dbReference type="SAM" id="MobiDB-lite"/>
    </source>
</evidence>
<gene>
    <name evidence="2" type="ORF">AVDCRST_MAG25-1547</name>
</gene>
<sequence length="254" mass="27695">GRDRRLARRAHARRLRGCWGGAVDQPAPGAEARERPGPPRGGDDAYRLREGPYRDQEGRPHGAPLGPRARDDAHPARPAARALQPLPARARAAGRRDAYRRDHRRPCRPAPYEVAPRPLPRPRPRPRGPPRAPPPRPLAQGERGARPRPRRRAQDAAIGLRGRARARHRRLGGAHAPPALHHLQQGRGGGGAPAVRGWYRGLDGAPVDGVRARHSRRAGCPPLREGCPGSRRARGGVRGVVRARRDGGGRLPIL</sequence>
<reference evidence="2" key="1">
    <citation type="submission" date="2020-02" db="EMBL/GenBank/DDBJ databases">
        <authorList>
            <person name="Meier V. D."/>
        </authorList>
    </citation>
    <scope>NUCLEOTIDE SEQUENCE</scope>
    <source>
        <strain evidence="2">AVDCRST_MAG25</strain>
    </source>
</reference>
<name>A0A6J4R774_9ACTN</name>
<feature type="compositionally biased region" description="Basic residues" evidence="1">
    <location>
        <begin position="1"/>
        <end position="16"/>
    </location>
</feature>
<feature type="non-terminal residue" evidence="2">
    <location>
        <position position="254"/>
    </location>
</feature>
<feature type="compositionally biased region" description="Low complexity" evidence="1">
    <location>
        <begin position="76"/>
        <end position="91"/>
    </location>
</feature>
<dbReference type="AlphaFoldDB" id="A0A6J4R774"/>
<proteinExistence type="predicted"/>
<feature type="non-terminal residue" evidence="2">
    <location>
        <position position="1"/>
    </location>
</feature>